<protein>
    <submittedName>
        <fullName evidence="1">Uncharacterized protein</fullName>
    </submittedName>
</protein>
<reference evidence="1 2" key="1">
    <citation type="journal article" date="2010" name="BMC Genomics">
        <title>Genome sequence of the pattern forming Paenibacillus vortex bacterium reveals potential for thriving in complex environments.</title>
        <authorList>
            <person name="Sirota-Madi A."/>
            <person name="Olender T."/>
            <person name="Helman Y."/>
            <person name="Ingham C."/>
            <person name="Brainis I."/>
            <person name="Roth D."/>
            <person name="Hagi E."/>
            <person name="Brodsky L."/>
            <person name="Leshkowitz D."/>
            <person name="Galatenko V."/>
            <person name="Nikolaev V."/>
            <person name="Mugasimangalam R.C."/>
            <person name="Bransburg-Zabary S."/>
            <person name="Gutnick D.L."/>
            <person name="Lancet D."/>
            <person name="Ben-Jacob E."/>
        </authorList>
    </citation>
    <scope>NUCLEOTIDE SEQUENCE [LARGE SCALE GENOMIC DNA]</scope>
    <source>
        <strain evidence="1 2">V453</strain>
    </source>
</reference>
<dbReference type="EMBL" id="ADHJ01000013">
    <property type="protein sequence ID" value="EFU42720.1"/>
    <property type="molecule type" value="Genomic_DNA"/>
</dbReference>
<keyword evidence="2" id="KW-1185">Reference proteome</keyword>
<dbReference type="AlphaFoldDB" id="A0A2R9SZL9"/>
<comment type="caution">
    <text evidence="1">The sequence shown here is derived from an EMBL/GenBank/DDBJ whole genome shotgun (WGS) entry which is preliminary data.</text>
</comment>
<name>A0A2R9SZL9_9BACL</name>
<evidence type="ECO:0000313" key="2">
    <source>
        <dbReference type="Proteomes" id="UP000003094"/>
    </source>
</evidence>
<dbReference type="KEGG" id="pvo:PVOR_07705"/>
<accession>A0A2R9SZL9</accession>
<gene>
    <name evidence="1" type="ORF">PVOR_07705</name>
</gene>
<sequence>MTTVGILGVTHDEGLRQKYNLTLDVIKELILEFEPDVICGEVLPSSWKQYQQDRSHRGYWGEPASQRVLGFDLSVMRREEI</sequence>
<evidence type="ECO:0000313" key="1">
    <source>
        <dbReference type="EMBL" id="EFU42720.1"/>
    </source>
</evidence>
<proteinExistence type="predicted"/>
<dbReference type="Proteomes" id="UP000003094">
    <property type="component" value="Unassembled WGS sequence"/>
</dbReference>
<organism evidence="1 2">
    <name type="scientific">Paenibacillus vortex V453</name>
    <dbReference type="NCBI Taxonomy" id="715225"/>
    <lineage>
        <taxon>Bacteria</taxon>
        <taxon>Bacillati</taxon>
        <taxon>Bacillota</taxon>
        <taxon>Bacilli</taxon>
        <taxon>Bacillales</taxon>
        <taxon>Paenibacillaceae</taxon>
        <taxon>Paenibacillus</taxon>
    </lineage>
</organism>